<dbReference type="AlphaFoldDB" id="A0AAD5U1Z8"/>
<evidence type="ECO:0008006" key="4">
    <source>
        <dbReference type="Google" id="ProtNLM"/>
    </source>
</evidence>
<evidence type="ECO:0000313" key="3">
    <source>
        <dbReference type="Proteomes" id="UP001211065"/>
    </source>
</evidence>
<sequence>MPYTIKSSYENKLRKFTLNDVPQTFKEFNDSICALHEISFPVTFSYKDEEGDTIYFDNLSELSQILKPNTTLKIFIEIRTPPPHTQLFSNDTIYPNLDEIEAVPSYAESTQDINSVGTPSEANDHTAPTYAWGQKGKEIEISNPKVSEPEKINIIHENNVRETSDISLGEKNKVFTIIYGNKSTKNKVTISKKHFYDIWELLLKVYQLILPILAVFWKELKPIAKKIYEEAKESQDKNKINNGKGDVRVDVGSSSGSYISIKKGKS</sequence>
<dbReference type="SUPFAM" id="SSF54277">
    <property type="entry name" value="CAD &amp; PB1 domains"/>
    <property type="match status" value="1"/>
</dbReference>
<gene>
    <name evidence="2" type="ORF">HK099_003498</name>
</gene>
<evidence type="ECO:0000256" key="1">
    <source>
        <dbReference type="SAM" id="MobiDB-lite"/>
    </source>
</evidence>
<keyword evidence="3" id="KW-1185">Reference proteome</keyword>
<feature type="compositionally biased region" description="Low complexity" evidence="1">
    <location>
        <begin position="250"/>
        <end position="266"/>
    </location>
</feature>
<accession>A0AAD5U1Z8</accession>
<name>A0AAD5U1Z8_9FUNG</name>
<comment type="caution">
    <text evidence="2">The sequence shown here is derived from an EMBL/GenBank/DDBJ whole genome shotgun (WGS) entry which is preliminary data.</text>
</comment>
<evidence type="ECO:0000313" key="2">
    <source>
        <dbReference type="EMBL" id="KAJ3221455.1"/>
    </source>
</evidence>
<reference evidence="2" key="1">
    <citation type="submission" date="2020-05" db="EMBL/GenBank/DDBJ databases">
        <title>Phylogenomic resolution of chytrid fungi.</title>
        <authorList>
            <person name="Stajich J.E."/>
            <person name="Amses K."/>
            <person name="Simmons R."/>
            <person name="Seto K."/>
            <person name="Myers J."/>
            <person name="Bonds A."/>
            <person name="Quandt C.A."/>
            <person name="Barry K."/>
            <person name="Liu P."/>
            <person name="Grigoriev I."/>
            <person name="Longcore J.E."/>
            <person name="James T.Y."/>
        </authorList>
    </citation>
    <scope>NUCLEOTIDE SEQUENCE</scope>
    <source>
        <strain evidence="2">JEL0476</strain>
    </source>
</reference>
<feature type="region of interest" description="Disordered" evidence="1">
    <location>
        <begin position="233"/>
        <end position="266"/>
    </location>
</feature>
<feature type="compositionally biased region" description="Basic and acidic residues" evidence="1">
    <location>
        <begin position="233"/>
        <end position="249"/>
    </location>
</feature>
<protein>
    <recommendedName>
        <fullName evidence="4">PB1 domain-containing protein</fullName>
    </recommendedName>
</protein>
<organism evidence="2 3">
    <name type="scientific">Clydaea vesicula</name>
    <dbReference type="NCBI Taxonomy" id="447962"/>
    <lineage>
        <taxon>Eukaryota</taxon>
        <taxon>Fungi</taxon>
        <taxon>Fungi incertae sedis</taxon>
        <taxon>Chytridiomycota</taxon>
        <taxon>Chytridiomycota incertae sedis</taxon>
        <taxon>Chytridiomycetes</taxon>
        <taxon>Lobulomycetales</taxon>
        <taxon>Lobulomycetaceae</taxon>
        <taxon>Clydaea</taxon>
    </lineage>
</organism>
<proteinExistence type="predicted"/>
<dbReference type="Gene3D" id="3.10.20.90">
    <property type="entry name" value="Phosphatidylinositol 3-kinase Catalytic Subunit, Chain A, domain 1"/>
    <property type="match status" value="1"/>
</dbReference>
<dbReference type="Proteomes" id="UP001211065">
    <property type="component" value="Unassembled WGS sequence"/>
</dbReference>
<dbReference type="EMBL" id="JADGJW010000229">
    <property type="protein sequence ID" value="KAJ3221455.1"/>
    <property type="molecule type" value="Genomic_DNA"/>
</dbReference>
<dbReference type="CDD" id="cd05992">
    <property type="entry name" value="PB1"/>
    <property type="match status" value="1"/>
</dbReference>